<dbReference type="PANTHER" id="PTHR40761:SF1">
    <property type="entry name" value="CONSERVED INTEGRAL MEMBRANE ALANINE VALINE AND LEUCINE RICH PROTEIN-RELATED"/>
    <property type="match status" value="1"/>
</dbReference>
<accession>A0A1M6QYR0</accession>
<evidence type="ECO:0000313" key="3">
    <source>
        <dbReference type="Proteomes" id="UP000184452"/>
    </source>
</evidence>
<feature type="transmembrane region" description="Helical" evidence="1">
    <location>
        <begin position="228"/>
        <end position="247"/>
    </location>
</feature>
<reference evidence="2 3" key="1">
    <citation type="submission" date="2016-11" db="EMBL/GenBank/DDBJ databases">
        <authorList>
            <person name="Jaros S."/>
            <person name="Januszkiewicz K."/>
            <person name="Wedrychowicz H."/>
        </authorList>
    </citation>
    <scope>NUCLEOTIDE SEQUENCE [LARGE SCALE GENOMIC DNA]</scope>
    <source>
        <strain evidence="2 3">CGMCC 4.5723</strain>
    </source>
</reference>
<dbReference type="RefSeq" id="WP_073381452.1">
    <property type="nucleotide sequence ID" value="NZ_FQZK01000016.1"/>
</dbReference>
<name>A0A1M6QYR0_9ACTN</name>
<keyword evidence="1" id="KW-0812">Transmembrane</keyword>
<feature type="transmembrane region" description="Helical" evidence="1">
    <location>
        <begin position="106"/>
        <end position="125"/>
    </location>
</feature>
<protein>
    <recommendedName>
        <fullName evidence="4">Magnesium transporter NIPA</fullName>
    </recommendedName>
</protein>
<dbReference type="STRING" id="758803.SAMN05421803_11680"/>
<dbReference type="EMBL" id="FQZK01000016">
    <property type="protein sequence ID" value="SHK25280.1"/>
    <property type="molecule type" value="Genomic_DNA"/>
</dbReference>
<evidence type="ECO:0000313" key="2">
    <source>
        <dbReference type="EMBL" id="SHK25280.1"/>
    </source>
</evidence>
<dbReference type="SUPFAM" id="SSF103481">
    <property type="entry name" value="Multidrug resistance efflux transporter EmrE"/>
    <property type="match status" value="1"/>
</dbReference>
<keyword evidence="3" id="KW-1185">Reference proteome</keyword>
<dbReference type="Proteomes" id="UP000184452">
    <property type="component" value="Unassembled WGS sequence"/>
</dbReference>
<dbReference type="PANTHER" id="PTHR40761">
    <property type="entry name" value="CONSERVED INTEGRAL MEMBRANE ALANINE VALINE AND LEUCINE RICH PROTEIN-RELATED"/>
    <property type="match status" value="1"/>
</dbReference>
<dbReference type="NCBIfam" id="NF038012">
    <property type="entry name" value="DMT_1"/>
    <property type="match status" value="1"/>
</dbReference>
<feature type="transmembrane region" description="Helical" evidence="1">
    <location>
        <begin position="259"/>
        <end position="278"/>
    </location>
</feature>
<sequence length="288" mass="28690">MDPFVWLGALMGTLSCVAYAGAAVSQWRLAVLVPEPLVERGSLAALLARPLWWTSIVLNGGRAGFQVAALAFAPLTVVQPLGVLALVFAIPWATRLGGQRLSRRQTRGAVLVVASVAVLLGLSVTDGRSDPLTTADGYAVTLGTLVLLAAGAWAAGRCPPTWRSHLLAAVAGVAFGVSSALAKTAVTLVGTDGAAALAHPATAGTGVIAVLGVLLAQAAYQGMELGSPLGVTTVANPVAASVVAIAFMGESFLGGPIGLVPAALAAAGCAYGISLLTARLPAPAPHPA</sequence>
<feature type="transmembrane region" description="Helical" evidence="1">
    <location>
        <begin position="167"/>
        <end position="190"/>
    </location>
</feature>
<feature type="transmembrane region" description="Helical" evidence="1">
    <location>
        <begin position="137"/>
        <end position="155"/>
    </location>
</feature>
<keyword evidence="1" id="KW-1133">Transmembrane helix</keyword>
<feature type="transmembrane region" description="Helical" evidence="1">
    <location>
        <begin position="196"/>
        <end position="216"/>
    </location>
</feature>
<evidence type="ECO:0000256" key="1">
    <source>
        <dbReference type="SAM" id="Phobius"/>
    </source>
</evidence>
<keyword evidence="1" id="KW-0472">Membrane</keyword>
<gene>
    <name evidence="2" type="ORF">SAMN05421803_11680</name>
</gene>
<dbReference type="AlphaFoldDB" id="A0A1M6QYR0"/>
<feature type="transmembrane region" description="Helical" evidence="1">
    <location>
        <begin position="67"/>
        <end position="94"/>
    </location>
</feature>
<evidence type="ECO:0008006" key="4">
    <source>
        <dbReference type="Google" id="ProtNLM"/>
    </source>
</evidence>
<dbReference type="InterPro" id="IPR037185">
    <property type="entry name" value="EmrE-like"/>
</dbReference>
<organism evidence="2 3">
    <name type="scientific">Nocardiopsis flavescens</name>
    <dbReference type="NCBI Taxonomy" id="758803"/>
    <lineage>
        <taxon>Bacteria</taxon>
        <taxon>Bacillati</taxon>
        <taxon>Actinomycetota</taxon>
        <taxon>Actinomycetes</taxon>
        <taxon>Streptosporangiales</taxon>
        <taxon>Nocardiopsidaceae</taxon>
        <taxon>Nocardiopsis</taxon>
    </lineage>
</organism>
<proteinExistence type="predicted"/>
<dbReference type="OrthoDB" id="3575354at2"/>